<organism evidence="1 2">
    <name type="scientific">Melastoma candidum</name>
    <dbReference type="NCBI Taxonomy" id="119954"/>
    <lineage>
        <taxon>Eukaryota</taxon>
        <taxon>Viridiplantae</taxon>
        <taxon>Streptophyta</taxon>
        <taxon>Embryophyta</taxon>
        <taxon>Tracheophyta</taxon>
        <taxon>Spermatophyta</taxon>
        <taxon>Magnoliopsida</taxon>
        <taxon>eudicotyledons</taxon>
        <taxon>Gunneridae</taxon>
        <taxon>Pentapetalae</taxon>
        <taxon>rosids</taxon>
        <taxon>malvids</taxon>
        <taxon>Myrtales</taxon>
        <taxon>Melastomataceae</taxon>
        <taxon>Melastomatoideae</taxon>
        <taxon>Melastomateae</taxon>
        <taxon>Melastoma</taxon>
    </lineage>
</organism>
<keyword evidence="2" id="KW-1185">Reference proteome</keyword>
<gene>
    <name evidence="1" type="ORF">MLD38_001851</name>
</gene>
<proteinExistence type="predicted"/>
<reference evidence="2" key="1">
    <citation type="journal article" date="2023" name="Front. Plant Sci.">
        <title>Chromosomal-level genome assembly of Melastoma candidum provides insights into trichome evolution.</title>
        <authorList>
            <person name="Zhong Y."/>
            <person name="Wu W."/>
            <person name="Sun C."/>
            <person name="Zou P."/>
            <person name="Liu Y."/>
            <person name="Dai S."/>
            <person name="Zhou R."/>
        </authorList>
    </citation>
    <scope>NUCLEOTIDE SEQUENCE [LARGE SCALE GENOMIC DNA]</scope>
</reference>
<evidence type="ECO:0000313" key="1">
    <source>
        <dbReference type="EMBL" id="KAI4389647.1"/>
    </source>
</evidence>
<dbReference type="EMBL" id="CM042880">
    <property type="protein sequence ID" value="KAI4389647.1"/>
    <property type="molecule type" value="Genomic_DNA"/>
</dbReference>
<sequence>MVDANQFPMRLKEVSATILANIINPGINFAAIRVVPDNRTLVSEDIVHNLLHLISDTDPAIECKLLQVLVGLTYSPSTVWKEVSAWKTTGAIIRRNSGICFMTPYFEGLFRILARVTFILADEPGQSNSAAITIWPCSLDHTNDEVVEAAFAARCGHYRARSLDINAEGVRLLLNVLIESRTDNLRRRAVWAVERLWRMDDIASKVSGDRTMSTVLVDAFQHADYQTRQIAENAQRHINRIPNFSGIFPNIR</sequence>
<name>A0ACB9SN55_9MYRT</name>
<dbReference type="Proteomes" id="UP001057402">
    <property type="component" value="Chromosome 1"/>
</dbReference>
<protein>
    <submittedName>
        <fullName evidence="1">Uncharacterized protein</fullName>
    </submittedName>
</protein>
<evidence type="ECO:0000313" key="2">
    <source>
        <dbReference type="Proteomes" id="UP001057402"/>
    </source>
</evidence>
<accession>A0ACB9SN55</accession>
<comment type="caution">
    <text evidence="1">The sequence shown here is derived from an EMBL/GenBank/DDBJ whole genome shotgun (WGS) entry which is preliminary data.</text>
</comment>